<reference evidence="2 3" key="1">
    <citation type="submission" date="2019-12" db="EMBL/GenBank/DDBJ databases">
        <title>Auraticoccus cholistani sp. nov., an actinomycete isolated from soil of Cholistan desert.</title>
        <authorList>
            <person name="Cheema M.T."/>
        </authorList>
    </citation>
    <scope>NUCLEOTIDE SEQUENCE [LARGE SCALE GENOMIC DNA]</scope>
    <source>
        <strain evidence="2 3">F435</strain>
    </source>
</reference>
<evidence type="ECO:0000313" key="2">
    <source>
        <dbReference type="EMBL" id="MVA75471.1"/>
    </source>
</evidence>
<keyword evidence="3" id="KW-1185">Reference proteome</keyword>
<dbReference type="Pfam" id="PF24346">
    <property type="entry name" value="DUF7507"/>
    <property type="match status" value="1"/>
</dbReference>
<dbReference type="InterPro" id="IPR047589">
    <property type="entry name" value="DUF11_rpt"/>
</dbReference>
<dbReference type="Proteomes" id="UP000435304">
    <property type="component" value="Unassembled WGS sequence"/>
</dbReference>
<comment type="caution">
    <text evidence="2">The sequence shown here is derived from an EMBL/GenBank/DDBJ whole genome shotgun (WGS) entry which is preliminary data.</text>
</comment>
<dbReference type="EMBL" id="WPCU01000004">
    <property type="protein sequence ID" value="MVA75471.1"/>
    <property type="molecule type" value="Genomic_DNA"/>
</dbReference>
<sequence length="48" mass="4853">MSQPDDAVVTVDPAPALTLTKTVDPSAATAAGDEVTYSFVITNTGNVT</sequence>
<dbReference type="NCBIfam" id="TIGR01451">
    <property type="entry name" value="B_ant_repeat"/>
    <property type="match status" value="1"/>
</dbReference>
<gene>
    <name evidence="2" type="ORF">GC722_05425</name>
</gene>
<feature type="domain" description="DUF7507" evidence="1">
    <location>
        <begin position="14"/>
        <end position="48"/>
    </location>
</feature>
<evidence type="ECO:0000313" key="3">
    <source>
        <dbReference type="Proteomes" id="UP000435304"/>
    </source>
</evidence>
<name>A0A6A9URZ7_9ACTN</name>
<dbReference type="InterPro" id="IPR055354">
    <property type="entry name" value="DUF7507"/>
</dbReference>
<accession>A0A6A9URZ7</accession>
<protein>
    <recommendedName>
        <fullName evidence="1">DUF7507 domain-containing protein</fullName>
    </recommendedName>
</protein>
<dbReference type="AlphaFoldDB" id="A0A6A9URZ7"/>
<organism evidence="2 3">
    <name type="scientific">Auraticoccus cholistanensis</name>
    <dbReference type="NCBI Taxonomy" id="2656650"/>
    <lineage>
        <taxon>Bacteria</taxon>
        <taxon>Bacillati</taxon>
        <taxon>Actinomycetota</taxon>
        <taxon>Actinomycetes</taxon>
        <taxon>Propionibacteriales</taxon>
        <taxon>Propionibacteriaceae</taxon>
        <taxon>Auraticoccus</taxon>
    </lineage>
</organism>
<evidence type="ECO:0000259" key="1">
    <source>
        <dbReference type="Pfam" id="PF24346"/>
    </source>
</evidence>
<proteinExistence type="predicted"/>
<feature type="non-terminal residue" evidence="2">
    <location>
        <position position="48"/>
    </location>
</feature>